<dbReference type="PANTHER" id="PTHR43229:SF2">
    <property type="entry name" value="NODULATION PROTEIN J"/>
    <property type="match status" value="1"/>
</dbReference>
<dbReference type="InterPro" id="IPR051784">
    <property type="entry name" value="Nod_factor_ABC_transporter"/>
</dbReference>
<dbReference type="EMBL" id="CP040916">
    <property type="protein sequence ID" value="QDQ15158.1"/>
    <property type="molecule type" value="Genomic_DNA"/>
</dbReference>
<dbReference type="InterPro" id="IPR013525">
    <property type="entry name" value="ABC2_TM"/>
</dbReference>
<dbReference type="Pfam" id="PF01061">
    <property type="entry name" value="ABC2_membrane"/>
    <property type="match status" value="1"/>
</dbReference>
<evidence type="ECO:0000256" key="2">
    <source>
        <dbReference type="ARBA" id="ARBA00022692"/>
    </source>
</evidence>
<keyword evidence="4 6" id="KW-0472">Membrane</keyword>
<feature type="transmembrane region" description="Helical" evidence="6">
    <location>
        <begin position="114"/>
        <end position="140"/>
    </location>
</feature>
<keyword evidence="3 6" id="KW-1133">Transmembrane helix</keyword>
<evidence type="ECO:0000313" key="9">
    <source>
        <dbReference type="Proteomes" id="UP000316806"/>
    </source>
</evidence>
<dbReference type="InterPro" id="IPR000412">
    <property type="entry name" value="ABC_2_transport"/>
</dbReference>
<evidence type="ECO:0000313" key="8">
    <source>
        <dbReference type="EMBL" id="QDQ15158.1"/>
    </source>
</evidence>
<sequence length="260" mass="28294">MRPDRVRSERTGWLADVTGLVAMDLRQFLDNRLFAVSTLLTSVSMVLAFGAATDQMVSPSDSATNYFGFVFPGIVASGIMFSCTYTVGYTMIIDRNRRTIEDLILSPLSYSGFLLARIVGVVLKCLFQFILVLILGIWVFDARIESMSLFVLGFLATCMAFAGIGILVATYTNEISFPGVVNIIVIPLMYFAGIFFPLQNLGTLGSVFERLPLAVHVEIFRAATGEGPSVSALSLVLAIAYALLAVGIASFAFRWRIGHG</sequence>
<evidence type="ECO:0000256" key="5">
    <source>
        <dbReference type="ARBA" id="ARBA00023251"/>
    </source>
</evidence>
<comment type="subcellular location">
    <subcellularLocation>
        <location evidence="6">Cell membrane</location>
        <topology evidence="6">Multi-pass membrane protein</topology>
    </subcellularLocation>
    <subcellularLocation>
        <location evidence="1">Membrane</location>
        <topology evidence="1">Multi-pass membrane protein</topology>
    </subcellularLocation>
</comment>
<keyword evidence="6" id="KW-1003">Cell membrane</keyword>
<dbReference type="GO" id="GO:0046677">
    <property type="term" value="P:response to antibiotic"/>
    <property type="evidence" value="ECO:0007669"/>
    <property type="project" value="UniProtKB-KW"/>
</dbReference>
<dbReference type="PRINTS" id="PR00164">
    <property type="entry name" value="ABC2TRNSPORT"/>
</dbReference>
<feature type="transmembrane region" description="Helical" evidence="6">
    <location>
        <begin position="146"/>
        <end position="168"/>
    </location>
</feature>
<evidence type="ECO:0000256" key="1">
    <source>
        <dbReference type="ARBA" id="ARBA00004141"/>
    </source>
</evidence>
<dbReference type="Proteomes" id="UP000316806">
    <property type="component" value="Chromosome"/>
</dbReference>
<dbReference type="InterPro" id="IPR047817">
    <property type="entry name" value="ABC2_TM_bact-type"/>
</dbReference>
<evidence type="ECO:0000256" key="3">
    <source>
        <dbReference type="ARBA" id="ARBA00022989"/>
    </source>
</evidence>
<dbReference type="PROSITE" id="PS51012">
    <property type="entry name" value="ABC_TM2"/>
    <property type="match status" value="1"/>
</dbReference>
<gene>
    <name evidence="8" type="ORF">FH965_35190</name>
</gene>
<evidence type="ECO:0000256" key="6">
    <source>
        <dbReference type="RuleBase" id="RU361157"/>
    </source>
</evidence>
<accession>A0A516RHM1</accession>
<evidence type="ECO:0000256" key="4">
    <source>
        <dbReference type="ARBA" id="ARBA00023136"/>
    </source>
</evidence>
<keyword evidence="6" id="KW-0813">Transport</keyword>
<feature type="transmembrane region" description="Helical" evidence="6">
    <location>
        <begin position="230"/>
        <end position="253"/>
    </location>
</feature>
<name>A0A516RHM1_STRST</name>
<feature type="domain" description="ABC transmembrane type-2" evidence="7">
    <location>
        <begin position="33"/>
        <end position="256"/>
    </location>
</feature>
<dbReference type="GO" id="GO:0043190">
    <property type="term" value="C:ATP-binding cassette (ABC) transporter complex"/>
    <property type="evidence" value="ECO:0007669"/>
    <property type="project" value="InterPro"/>
</dbReference>
<protein>
    <recommendedName>
        <fullName evidence="6">Transport permease protein</fullName>
    </recommendedName>
</protein>
<comment type="similarity">
    <text evidence="6">Belongs to the ABC-2 integral membrane protein family.</text>
</comment>
<dbReference type="RefSeq" id="WP_144322361.1">
    <property type="nucleotide sequence ID" value="NZ_CP040916.1"/>
</dbReference>
<keyword evidence="2 6" id="KW-0812">Transmembrane</keyword>
<dbReference type="PANTHER" id="PTHR43229">
    <property type="entry name" value="NODULATION PROTEIN J"/>
    <property type="match status" value="1"/>
</dbReference>
<organism evidence="8 9">
    <name type="scientific">Streptomyces spectabilis</name>
    <dbReference type="NCBI Taxonomy" id="68270"/>
    <lineage>
        <taxon>Bacteria</taxon>
        <taxon>Bacillati</taxon>
        <taxon>Actinomycetota</taxon>
        <taxon>Actinomycetes</taxon>
        <taxon>Kitasatosporales</taxon>
        <taxon>Streptomycetaceae</taxon>
        <taxon>Streptomyces</taxon>
    </lineage>
</organism>
<keyword evidence="5" id="KW-0046">Antibiotic resistance</keyword>
<proteinExistence type="inferred from homology"/>
<feature type="transmembrane region" description="Helical" evidence="6">
    <location>
        <begin position="33"/>
        <end position="53"/>
    </location>
</feature>
<feature type="transmembrane region" description="Helical" evidence="6">
    <location>
        <begin position="180"/>
        <end position="198"/>
    </location>
</feature>
<feature type="transmembrane region" description="Helical" evidence="6">
    <location>
        <begin position="65"/>
        <end position="93"/>
    </location>
</feature>
<dbReference type="GO" id="GO:0140359">
    <property type="term" value="F:ABC-type transporter activity"/>
    <property type="evidence" value="ECO:0007669"/>
    <property type="project" value="InterPro"/>
</dbReference>
<evidence type="ECO:0000259" key="7">
    <source>
        <dbReference type="PROSITE" id="PS51012"/>
    </source>
</evidence>
<dbReference type="PIRSF" id="PIRSF006648">
    <property type="entry name" value="DrrB"/>
    <property type="match status" value="1"/>
</dbReference>
<reference evidence="8 9" key="1">
    <citation type="journal article" date="2019" name="J. Ind. Microbiol. Biotechnol.">
        <title>The complete genomic sequence of Streptomyces spectabilis NRRL-2792 and identification of secondary metabolite biosynthetic gene clusters.</title>
        <authorList>
            <person name="Sinha A."/>
            <person name="Phillips-Salemka S."/>
            <person name="Niraula T.A."/>
            <person name="Short K.A."/>
            <person name="Niraula N.P."/>
        </authorList>
    </citation>
    <scope>NUCLEOTIDE SEQUENCE [LARGE SCALE GENOMIC DNA]</scope>
    <source>
        <strain evidence="8 9">NRRL 2792</strain>
    </source>
</reference>
<dbReference type="AlphaFoldDB" id="A0A516RHM1"/>